<dbReference type="STRING" id="643648.Slip_0311"/>
<evidence type="ECO:0000313" key="17">
    <source>
        <dbReference type="Proteomes" id="UP000000378"/>
    </source>
</evidence>
<dbReference type="PROSITE" id="PS50059">
    <property type="entry name" value="FKBP_PPIASE"/>
    <property type="match status" value="1"/>
</dbReference>
<comment type="similarity">
    <text evidence="2 12 14">Belongs to the FKBP-type PPIase family. Tig subfamily.</text>
</comment>
<dbReference type="Gene3D" id="3.10.50.40">
    <property type="match status" value="1"/>
</dbReference>
<evidence type="ECO:0000256" key="7">
    <source>
        <dbReference type="ARBA" id="ARBA00023186"/>
    </source>
</evidence>
<dbReference type="Gene3D" id="3.30.70.1050">
    <property type="entry name" value="Trigger factor ribosome-binding domain"/>
    <property type="match status" value="1"/>
</dbReference>
<dbReference type="Pfam" id="PF05697">
    <property type="entry name" value="Trigger_N"/>
    <property type="match status" value="1"/>
</dbReference>
<dbReference type="SUPFAM" id="SSF102735">
    <property type="entry name" value="Trigger factor ribosome-binding domain"/>
    <property type="match status" value="1"/>
</dbReference>
<evidence type="ECO:0000256" key="4">
    <source>
        <dbReference type="ARBA" id="ARBA00016902"/>
    </source>
</evidence>
<protein>
    <recommendedName>
        <fullName evidence="4 12">Trigger factor</fullName>
        <shortName evidence="12">TF</shortName>
        <ecNumber evidence="3 12">5.2.1.8</ecNumber>
    </recommendedName>
    <alternativeName>
        <fullName evidence="11 12">PPIase</fullName>
    </alternativeName>
</protein>
<feature type="domain" description="PPIase FKBP-type" evidence="15">
    <location>
        <begin position="164"/>
        <end position="246"/>
    </location>
</feature>
<evidence type="ECO:0000256" key="6">
    <source>
        <dbReference type="ARBA" id="ARBA00023110"/>
    </source>
</evidence>
<dbReference type="PANTHER" id="PTHR30560:SF3">
    <property type="entry name" value="TRIGGER FACTOR-LIKE PROTEIN TIG, CHLOROPLASTIC"/>
    <property type="match status" value="1"/>
</dbReference>
<dbReference type="GO" id="GO:0005737">
    <property type="term" value="C:cytoplasm"/>
    <property type="evidence" value="ECO:0007669"/>
    <property type="project" value="UniProtKB-SubCell"/>
</dbReference>
<dbReference type="Proteomes" id="UP000000378">
    <property type="component" value="Chromosome"/>
</dbReference>
<dbReference type="InterPro" id="IPR005215">
    <property type="entry name" value="Trig_fac"/>
</dbReference>
<dbReference type="EMBL" id="CP002048">
    <property type="protein sequence ID" value="ADI01095.1"/>
    <property type="molecule type" value="Genomic_DNA"/>
</dbReference>
<keyword evidence="9 12" id="KW-0131">Cell cycle</keyword>
<dbReference type="Pfam" id="PF05698">
    <property type="entry name" value="Trigger_C"/>
    <property type="match status" value="1"/>
</dbReference>
<dbReference type="PIRSF" id="PIRSF003095">
    <property type="entry name" value="Trigger_factor"/>
    <property type="match status" value="1"/>
</dbReference>
<keyword evidence="17" id="KW-1185">Reference proteome</keyword>
<evidence type="ECO:0000256" key="12">
    <source>
        <dbReference type="HAMAP-Rule" id="MF_00303"/>
    </source>
</evidence>
<evidence type="ECO:0000256" key="8">
    <source>
        <dbReference type="ARBA" id="ARBA00023235"/>
    </source>
</evidence>
<evidence type="ECO:0000256" key="1">
    <source>
        <dbReference type="ARBA" id="ARBA00000971"/>
    </source>
</evidence>
<evidence type="ECO:0000256" key="9">
    <source>
        <dbReference type="ARBA" id="ARBA00023306"/>
    </source>
</evidence>
<dbReference type="Pfam" id="PF00254">
    <property type="entry name" value="FKBP_C"/>
    <property type="match status" value="1"/>
</dbReference>
<evidence type="ECO:0000256" key="11">
    <source>
        <dbReference type="ARBA" id="ARBA00029986"/>
    </source>
</evidence>
<dbReference type="InterPro" id="IPR008880">
    <property type="entry name" value="Trigger_fac_C"/>
</dbReference>
<dbReference type="InterPro" id="IPR008881">
    <property type="entry name" value="Trigger_fac_ribosome-bd_bac"/>
</dbReference>
<dbReference type="GO" id="GO:0051301">
    <property type="term" value="P:cell division"/>
    <property type="evidence" value="ECO:0007669"/>
    <property type="project" value="UniProtKB-KW"/>
</dbReference>
<dbReference type="Gene3D" id="1.10.3120.10">
    <property type="entry name" value="Trigger factor, C-terminal domain"/>
    <property type="match status" value="1"/>
</dbReference>
<evidence type="ECO:0000256" key="3">
    <source>
        <dbReference type="ARBA" id="ARBA00013194"/>
    </source>
</evidence>
<dbReference type="InterPro" id="IPR036611">
    <property type="entry name" value="Trigger_fac_ribosome-bd_sf"/>
</dbReference>
<name>D7CJY1_SYNLT</name>
<dbReference type="HAMAP" id="MF_00303">
    <property type="entry name" value="Trigger_factor_Tig"/>
    <property type="match status" value="1"/>
</dbReference>
<dbReference type="InterPro" id="IPR027304">
    <property type="entry name" value="Trigger_fact/SurA_dom_sf"/>
</dbReference>
<keyword evidence="5 12" id="KW-0132">Cell division</keyword>
<evidence type="ECO:0000256" key="13">
    <source>
        <dbReference type="PROSITE-ProRule" id="PRU00277"/>
    </source>
</evidence>
<dbReference type="GO" id="GO:0043022">
    <property type="term" value="F:ribosome binding"/>
    <property type="evidence" value="ECO:0007669"/>
    <property type="project" value="TreeGrafter"/>
</dbReference>
<accession>D7CJY1</accession>
<dbReference type="HOGENOM" id="CLU_033058_3_2_9"/>
<dbReference type="NCBIfam" id="TIGR00115">
    <property type="entry name" value="tig"/>
    <property type="match status" value="1"/>
</dbReference>
<organism evidence="16 17">
    <name type="scientific">Syntrophothermus lipocalidus (strain DSM 12680 / TGB-C1)</name>
    <dbReference type="NCBI Taxonomy" id="643648"/>
    <lineage>
        <taxon>Bacteria</taxon>
        <taxon>Bacillati</taxon>
        <taxon>Bacillota</taxon>
        <taxon>Clostridia</taxon>
        <taxon>Eubacteriales</taxon>
        <taxon>Syntrophomonadaceae</taxon>
        <taxon>Syntrophothermus</taxon>
    </lineage>
</organism>
<dbReference type="eggNOG" id="COG0544">
    <property type="taxonomic scope" value="Bacteria"/>
</dbReference>
<dbReference type="SUPFAM" id="SSF109998">
    <property type="entry name" value="Triger factor/SurA peptide-binding domain-like"/>
    <property type="match status" value="1"/>
</dbReference>
<dbReference type="GO" id="GO:0051083">
    <property type="term" value="P:'de novo' cotranslational protein folding"/>
    <property type="evidence" value="ECO:0007669"/>
    <property type="project" value="TreeGrafter"/>
</dbReference>
<dbReference type="InterPro" id="IPR037041">
    <property type="entry name" value="Trigger_fac_C_sf"/>
</dbReference>
<comment type="function">
    <text evidence="10 12">Involved in protein export. Acts as a chaperone by maintaining the newly synthesized protein in an open conformation. Functions as a peptidyl-prolyl cis-trans isomerase.</text>
</comment>
<evidence type="ECO:0000256" key="5">
    <source>
        <dbReference type="ARBA" id="ARBA00022618"/>
    </source>
</evidence>
<keyword evidence="8 12" id="KW-0413">Isomerase</keyword>
<dbReference type="KEGG" id="slp:Slip_0311"/>
<evidence type="ECO:0000256" key="2">
    <source>
        <dbReference type="ARBA" id="ARBA00005464"/>
    </source>
</evidence>
<dbReference type="FunFam" id="3.10.50.40:FF:000001">
    <property type="entry name" value="Trigger factor"/>
    <property type="match status" value="1"/>
</dbReference>
<dbReference type="OrthoDB" id="9767721at2"/>
<dbReference type="InterPro" id="IPR001179">
    <property type="entry name" value="PPIase_FKBP_dom"/>
</dbReference>
<comment type="domain">
    <text evidence="12">Consists of 3 domains; the N-terminus binds the ribosome, the middle domain has PPIase activity, while the C-terminus has intrinsic chaperone activity on its own.</text>
</comment>
<reference evidence="16 17" key="2">
    <citation type="journal article" date="2010" name="Stand. Genomic Sci.">
        <title>Complete genome sequence of Syntrophothermus lipocalidus type strain (TGB-C1).</title>
        <authorList>
            <person name="Djao O.D."/>
            <person name="Zhang X."/>
            <person name="Lucas S."/>
            <person name="Lapidus A."/>
            <person name="Del Rio T.G."/>
            <person name="Nolan M."/>
            <person name="Tice H."/>
            <person name="Cheng J.F."/>
            <person name="Han C."/>
            <person name="Tapia R."/>
            <person name="Goodwin L."/>
            <person name="Pitluck S."/>
            <person name="Liolios K."/>
            <person name="Ivanova N."/>
            <person name="Mavromatis K."/>
            <person name="Mikhailova N."/>
            <person name="Ovchinnikova G."/>
            <person name="Pati A."/>
            <person name="Brambilla E."/>
            <person name="Chen A."/>
            <person name="Palaniappan K."/>
            <person name="Land M."/>
            <person name="Hauser L."/>
            <person name="Chang Y.J."/>
            <person name="Jeffries C.D."/>
            <person name="Rohde M."/>
            <person name="Sikorski J."/>
            <person name="Spring S."/>
            <person name="Goker M."/>
            <person name="Detter J.C."/>
            <person name="Woyke T."/>
            <person name="Bristow J."/>
            <person name="Eisen J.A."/>
            <person name="Markowitz V."/>
            <person name="Hugenholtz P."/>
            <person name="Kyrpides N.C."/>
            <person name="Klenk H.P."/>
        </authorList>
    </citation>
    <scope>NUCLEOTIDE SEQUENCE [LARGE SCALE GENOMIC DNA]</scope>
    <source>
        <strain evidence="17">DSM 12680 / TGB-C1</strain>
    </source>
</reference>
<dbReference type="PANTHER" id="PTHR30560">
    <property type="entry name" value="TRIGGER FACTOR CHAPERONE AND PEPTIDYL-PROLYL CIS/TRANS ISOMERASE"/>
    <property type="match status" value="1"/>
</dbReference>
<comment type="subcellular location">
    <subcellularLocation>
        <location evidence="12">Cytoplasm</location>
    </subcellularLocation>
    <text evidence="12">About half TF is bound to the ribosome near the polypeptide exit tunnel while the other half is free in the cytoplasm.</text>
</comment>
<dbReference type="InterPro" id="IPR046357">
    <property type="entry name" value="PPIase_dom_sf"/>
</dbReference>
<evidence type="ECO:0000256" key="14">
    <source>
        <dbReference type="RuleBase" id="RU003914"/>
    </source>
</evidence>
<comment type="catalytic activity">
    <reaction evidence="1 12 13">
        <text>[protein]-peptidylproline (omega=180) = [protein]-peptidylproline (omega=0)</text>
        <dbReference type="Rhea" id="RHEA:16237"/>
        <dbReference type="Rhea" id="RHEA-COMP:10747"/>
        <dbReference type="Rhea" id="RHEA-COMP:10748"/>
        <dbReference type="ChEBI" id="CHEBI:83833"/>
        <dbReference type="ChEBI" id="CHEBI:83834"/>
        <dbReference type="EC" id="5.2.1.8"/>
    </reaction>
</comment>
<keyword evidence="6 12" id="KW-0697">Rotamase</keyword>
<evidence type="ECO:0000313" key="16">
    <source>
        <dbReference type="EMBL" id="ADI01095.1"/>
    </source>
</evidence>
<dbReference type="GO" id="GO:0003755">
    <property type="term" value="F:peptidyl-prolyl cis-trans isomerase activity"/>
    <property type="evidence" value="ECO:0007669"/>
    <property type="project" value="UniProtKB-UniRule"/>
</dbReference>
<gene>
    <name evidence="12" type="primary">tig</name>
    <name evidence="16" type="ordered locus">Slip_0311</name>
</gene>
<keyword evidence="7 12" id="KW-0143">Chaperone</keyword>
<keyword evidence="12" id="KW-0963">Cytoplasm</keyword>
<dbReference type="GO" id="GO:0044183">
    <property type="term" value="F:protein folding chaperone"/>
    <property type="evidence" value="ECO:0007669"/>
    <property type="project" value="TreeGrafter"/>
</dbReference>
<evidence type="ECO:0000259" key="15">
    <source>
        <dbReference type="PROSITE" id="PS50059"/>
    </source>
</evidence>
<dbReference type="GO" id="GO:0015031">
    <property type="term" value="P:protein transport"/>
    <property type="evidence" value="ECO:0007669"/>
    <property type="project" value="UniProtKB-UniRule"/>
</dbReference>
<dbReference type="EC" id="5.2.1.8" evidence="3 12"/>
<dbReference type="SUPFAM" id="SSF54534">
    <property type="entry name" value="FKBP-like"/>
    <property type="match status" value="1"/>
</dbReference>
<reference evidence="17" key="1">
    <citation type="journal article" date="2010" name="Stand. Genomic Sci.">
        <title>Complete genome sequence of Syntrophothermus lipocalidus type strain (TGB-C1T).</title>
        <authorList>
            <consortium name="US DOE Joint Genome Institute (JGI-PGF)"/>
            <person name="Djao O."/>
            <person name="Zhang X."/>
            <person name="Lucas S."/>
            <person name="Lapidus A."/>
            <person name="Glavina Del Rio T."/>
            <person name="Nolan M."/>
            <person name="Tice H."/>
            <person name="Cheng J."/>
            <person name="Han C."/>
            <person name="Tapia R."/>
            <person name="Goodwin L."/>
            <person name="Pitluck S."/>
            <person name="Liolios K."/>
            <person name="Ivanova N."/>
            <person name="Mavromatis K."/>
            <person name="Mikhailova N."/>
            <person name="Ovchinnikova G."/>
            <person name="Pati A."/>
            <person name="Brambilla E."/>
            <person name="Chen A."/>
            <person name="Palaniappan K."/>
            <person name="Land M."/>
            <person name="Hauser L."/>
            <person name="Chang Y."/>
            <person name="Jeffries C."/>
            <person name="Rohde M."/>
            <person name="Sikorski J."/>
            <person name="Spring S."/>
            <person name="Goker M."/>
            <person name="Detter J."/>
            <person name="Woyke T."/>
            <person name="Bristow J."/>
            <person name="Eisen J."/>
            <person name="Markowitz V."/>
            <person name="Hugenholtz P."/>
            <person name="Kyrpides N."/>
            <person name="Klenk H."/>
        </authorList>
    </citation>
    <scope>NUCLEOTIDE SEQUENCE [LARGE SCALE GENOMIC DNA]</scope>
    <source>
        <strain evidence="17">DSM 12680 / TGB-C1</strain>
    </source>
</reference>
<sequence length="442" mass="50141">MGSKLERIEKNEVALEIEVPGDKVSEALNKAYRRVVKDVSVPGFRKGRVPRPVLESYFGKEILYEEALNELLPVAYEEAVKENDLTPVTEPQIDVVQMEEGKPLVFKARVVVKPEVVLGQVEGIEVTTSPITVTEEDVDKRLEAMRERYARLVKVQDDVTAQEGDVLRIDFEGFIDGEPFPGGKGEDYSLELGSRTFIPGFEEQLVGTKTGEEKEIKVQFPEDYHSQDLAGKEAMFKVNVHEIKRRELSPLNDEFAQEVSEFETLEELREEIRKNLTKMAEERTKQLRRDEVVAKAVESAEVDIHPAMIEEQIDSMLESFQQRLAQQGLTLEDYTNVTGTSLETIREDYAQEAEKTLRANLVLEKVAREKGLEPTEEDFQQHLQRVAGDFGMDADQLRERVAASRGRIEYGIMLDKAVDYLLENAVTVQPSGGEEESRTDTE</sequence>
<evidence type="ECO:0000256" key="10">
    <source>
        <dbReference type="ARBA" id="ARBA00024849"/>
    </source>
</evidence>
<dbReference type="AlphaFoldDB" id="D7CJY1"/>
<dbReference type="RefSeq" id="WP_013174497.1">
    <property type="nucleotide sequence ID" value="NC_014220.1"/>
</dbReference>
<dbReference type="GO" id="GO:0043335">
    <property type="term" value="P:protein unfolding"/>
    <property type="evidence" value="ECO:0007669"/>
    <property type="project" value="TreeGrafter"/>
</dbReference>
<proteinExistence type="inferred from homology"/>